<dbReference type="InterPro" id="IPR017853">
    <property type="entry name" value="GH"/>
</dbReference>
<dbReference type="RefSeq" id="WP_119059101.1">
    <property type="nucleotide sequence ID" value="NZ_UNSC01000002.1"/>
</dbReference>
<dbReference type="Gene3D" id="3.20.20.80">
    <property type="entry name" value="Glycosidases"/>
    <property type="match status" value="1"/>
</dbReference>
<dbReference type="PANTHER" id="PTHR43405:SF1">
    <property type="entry name" value="GLYCOSYL HYDROLASE DIGH"/>
    <property type="match status" value="1"/>
</dbReference>
<dbReference type="Proteomes" id="UP000262142">
    <property type="component" value="Unassembled WGS sequence"/>
</dbReference>
<proteinExistence type="predicted"/>
<accession>A0A383TXL6</accession>
<gene>
    <name evidence="3" type="ORF">SAMEA104719789_00676</name>
</gene>
<evidence type="ECO:0000259" key="2">
    <source>
        <dbReference type="Pfam" id="PF02638"/>
    </source>
</evidence>
<organism evidence="3 4">
    <name type="scientific">Candidatus Ornithobacterium hominis</name>
    <dbReference type="NCBI Taxonomy" id="2497989"/>
    <lineage>
        <taxon>Bacteria</taxon>
        <taxon>Pseudomonadati</taxon>
        <taxon>Bacteroidota</taxon>
        <taxon>Flavobacteriia</taxon>
        <taxon>Flavobacteriales</taxon>
        <taxon>Weeksellaceae</taxon>
        <taxon>Ornithobacterium</taxon>
    </lineage>
</organism>
<dbReference type="AlphaFoldDB" id="A0A383TXL6"/>
<keyword evidence="4" id="KW-1185">Reference proteome</keyword>
<dbReference type="Pfam" id="PF02638">
    <property type="entry name" value="GHL10"/>
    <property type="match status" value="1"/>
</dbReference>
<feature type="domain" description="Glycosyl hydrolase-like 10" evidence="2">
    <location>
        <begin position="23"/>
        <end position="337"/>
    </location>
</feature>
<evidence type="ECO:0000313" key="4">
    <source>
        <dbReference type="Proteomes" id="UP000262142"/>
    </source>
</evidence>
<dbReference type="PANTHER" id="PTHR43405">
    <property type="entry name" value="GLYCOSYL HYDROLASE DIGH"/>
    <property type="match status" value="1"/>
</dbReference>
<keyword evidence="1" id="KW-0732">Signal</keyword>
<name>A0A383TXL6_9FLAO</name>
<sequence length="493" mass="58010">MKYVIAFTFFFLSLDKFYSQKSEFRGVWIASVNNIDWPKNALDSNEKKKEDFLKLIKFYKDLNFNAVIVQIRTAGDAFYPTRFAPYSRFLTGKEGVSPQGDFDFTKWMIDVAHKNGMEFHAWINPYRATTDLNKMNLSPKHDVFQHSDWMIQYGNRYYYDPGLPQVEAHLLKLSEEILDNYDIDALHFDDYFYPYKIAGKNFNDRNSYLKYREKNQSLEQWRRSNVDSLIFKLHRLIEKKKPWVDFGISPFGIWRNKDRDPRGSDTRGGQSNYDDLYADPLLWAEKGWIDYLVPQLYWSLDYPVASHRVLAKWWNDNAANTKIYIGNAPYKINDGKDRAWYQPKELEKQIELARATKNIYGNVLFSAKSLLHHTQITQELKQNIYQNPALVPKTKRDSAVVLIPQVVRFSNLKAEIQIPEAQNMRWLCIYEKQSGVGEQNWILKDKVFVTGVEDTLVVLVEPFLGLENHAFSLIDLYKNESQKVQIPEFVNEL</sequence>
<dbReference type="OrthoDB" id="9773203at2"/>
<dbReference type="EMBL" id="UNSC01000002">
    <property type="protein sequence ID" value="SZD71631.1"/>
    <property type="molecule type" value="Genomic_DNA"/>
</dbReference>
<reference evidence="3 4" key="1">
    <citation type="submission" date="2018-09" db="EMBL/GenBank/DDBJ databases">
        <authorList>
            <consortium name="Pathogen Informatics"/>
        </authorList>
    </citation>
    <scope>NUCLEOTIDE SEQUENCE [LARGE SCALE GENOMIC DNA]</scope>
    <source>
        <strain evidence="3 4">OH-22767</strain>
    </source>
</reference>
<dbReference type="InterPro" id="IPR003790">
    <property type="entry name" value="GHL10"/>
</dbReference>
<dbReference type="InterPro" id="IPR052177">
    <property type="entry name" value="Divisome_Glycosyl_Hydrolase"/>
</dbReference>
<evidence type="ECO:0000256" key="1">
    <source>
        <dbReference type="ARBA" id="ARBA00022729"/>
    </source>
</evidence>
<dbReference type="SUPFAM" id="SSF51445">
    <property type="entry name" value="(Trans)glycosidases"/>
    <property type="match status" value="1"/>
</dbReference>
<evidence type="ECO:0000313" key="3">
    <source>
        <dbReference type="EMBL" id="SZD71631.1"/>
    </source>
</evidence>
<protein>
    <submittedName>
        <fullName evidence="3">Uncharacterized protein conserved in bacteria</fullName>
    </submittedName>
</protein>